<dbReference type="STRING" id="1296120.A0A1B9GLJ6"/>
<feature type="region of interest" description="Disordered" evidence="1">
    <location>
        <begin position="1246"/>
        <end position="1418"/>
    </location>
</feature>
<feature type="compositionally biased region" description="Basic and acidic residues" evidence="1">
    <location>
        <begin position="326"/>
        <end position="337"/>
    </location>
</feature>
<feature type="compositionally biased region" description="Low complexity" evidence="1">
    <location>
        <begin position="1"/>
        <end position="15"/>
    </location>
</feature>
<proteinExistence type="predicted"/>
<feature type="compositionally biased region" description="Basic and acidic residues" evidence="1">
    <location>
        <begin position="88"/>
        <end position="110"/>
    </location>
</feature>
<feature type="domain" description="DNA replication checkpoint mediator MRC1" evidence="2">
    <location>
        <begin position="1044"/>
        <end position="1171"/>
    </location>
</feature>
<feature type="compositionally biased region" description="Low complexity" evidence="1">
    <location>
        <begin position="41"/>
        <end position="50"/>
    </location>
</feature>
<reference evidence="3 4" key="1">
    <citation type="submission" date="2013-07" db="EMBL/GenBank/DDBJ databases">
        <title>The Genome Sequence of Cryptococcus heveanensis BCC8398.</title>
        <authorList>
            <consortium name="The Broad Institute Genome Sequencing Platform"/>
            <person name="Cuomo C."/>
            <person name="Litvintseva A."/>
            <person name="Chen Y."/>
            <person name="Heitman J."/>
            <person name="Sun S."/>
            <person name="Springer D."/>
            <person name="Dromer F."/>
            <person name="Young S.K."/>
            <person name="Zeng Q."/>
            <person name="Gargeya S."/>
            <person name="Fitzgerald M."/>
            <person name="Abouelleil A."/>
            <person name="Alvarado L."/>
            <person name="Berlin A.M."/>
            <person name="Chapman S.B."/>
            <person name="Dewar J."/>
            <person name="Goldberg J."/>
            <person name="Griggs A."/>
            <person name="Gujja S."/>
            <person name="Hansen M."/>
            <person name="Howarth C."/>
            <person name="Imamovic A."/>
            <person name="Larimer J."/>
            <person name="McCowan C."/>
            <person name="Murphy C."/>
            <person name="Pearson M."/>
            <person name="Priest M."/>
            <person name="Roberts A."/>
            <person name="Saif S."/>
            <person name="Shea T."/>
            <person name="Sykes S."/>
            <person name="Wortman J."/>
            <person name="Nusbaum C."/>
            <person name="Birren B."/>
        </authorList>
    </citation>
    <scope>NUCLEOTIDE SEQUENCE [LARGE SCALE GENOMIC DNA]</scope>
    <source>
        <strain evidence="3 4">BCC8398</strain>
    </source>
</reference>
<accession>A0A1B9GLJ6</accession>
<feature type="compositionally biased region" description="Low complexity" evidence="1">
    <location>
        <begin position="1399"/>
        <end position="1418"/>
    </location>
</feature>
<feature type="compositionally biased region" description="Polar residues" evidence="1">
    <location>
        <begin position="1328"/>
        <end position="1340"/>
    </location>
</feature>
<gene>
    <name evidence="3" type="ORF">I316_06487</name>
</gene>
<evidence type="ECO:0000313" key="3">
    <source>
        <dbReference type="EMBL" id="OCF31887.1"/>
    </source>
</evidence>
<feature type="compositionally biased region" description="Acidic residues" evidence="1">
    <location>
        <begin position="1070"/>
        <end position="1094"/>
    </location>
</feature>
<feature type="region of interest" description="Disordered" evidence="1">
    <location>
        <begin position="558"/>
        <end position="841"/>
    </location>
</feature>
<feature type="compositionally biased region" description="Low complexity" evidence="1">
    <location>
        <begin position="1299"/>
        <end position="1320"/>
    </location>
</feature>
<feature type="compositionally biased region" description="Acidic residues" evidence="1">
    <location>
        <begin position="303"/>
        <end position="312"/>
    </location>
</feature>
<feature type="compositionally biased region" description="Gly residues" evidence="1">
    <location>
        <begin position="820"/>
        <end position="832"/>
    </location>
</feature>
<feature type="compositionally biased region" description="Acidic residues" evidence="1">
    <location>
        <begin position="713"/>
        <end position="731"/>
    </location>
</feature>
<feature type="compositionally biased region" description="Polar residues" evidence="1">
    <location>
        <begin position="385"/>
        <end position="398"/>
    </location>
</feature>
<feature type="compositionally biased region" description="Acidic residues" evidence="1">
    <location>
        <begin position="683"/>
        <end position="705"/>
    </location>
</feature>
<feature type="compositionally biased region" description="Polar residues" evidence="1">
    <location>
        <begin position="233"/>
        <end position="244"/>
    </location>
</feature>
<feature type="compositionally biased region" description="Basic and acidic residues" evidence="1">
    <location>
        <begin position="651"/>
        <end position="669"/>
    </location>
</feature>
<feature type="region of interest" description="Disordered" evidence="1">
    <location>
        <begin position="511"/>
        <end position="541"/>
    </location>
</feature>
<keyword evidence="4" id="KW-1185">Reference proteome</keyword>
<feature type="region of interest" description="Disordered" evidence="1">
    <location>
        <begin position="1187"/>
        <end position="1208"/>
    </location>
</feature>
<feature type="compositionally biased region" description="Polar residues" evidence="1">
    <location>
        <begin position="421"/>
        <end position="437"/>
    </location>
</feature>
<feature type="compositionally biased region" description="Acidic residues" evidence="1">
    <location>
        <begin position="208"/>
        <end position="218"/>
    </location>
</feature>
<dbReference type="OrthoDB" id="2575475at2759"/>
<evidence type="ECO:0000313" key="4">
    <source>
        <dbReference type="Proteomes" id="UP000092666"/>
    </source>
</evidence>
<feature type="compositionally biased region" description="Basic residues" evidence="1">
    <location>
        <begin position="1152"/>
        <end position="1163"/>
    </location>
</feature>
<dbReference type="Pfam" id="PF09444">
    <property type="entry name" value="MRC1"/>
    <property type="match status" value="1"/>
</dbReference>
<feature type="compositionally biased region" description="Low complexity" evidence="1">
    <location>
        <begin position="138"/>
        <end position="149"/>
    </location>
</feature>
<evidence type="ECO:0000259" key="2">
    <source>
        <dbReference type="Pfam" id="PF09444"/>
    </source>
</evidence>
<feature type="compositionally biased region" description="Basic and acidic residues" evidence="1">
    <location>
        <begin position="474"/>
        <end position="484"/>
    </location>
</feature>
<feature type="compositionally biased region" description="Polar residues" evidence="1">
    <location>
        <begin position="116"/>
        <end position="125"/>
    </location>
</feature>
<name>A0A1B9GLJ6_9TREE</name>
<organism evidence="3 4">
    <name type="scientific">Kwoniella heveanensis BCC8398</name>
    <dbReference type="NCBI Taxonomy" id="1296120"/>
    <lineage>
        <taxon>Eukaryota</taxon>
        <taxon>Fungi</taxon>
        <taxon>Dikarya</taxon>
        <taxon>Basidiomycota</taxon>
        <taxon>Agaricomycotina</taxon>
        <taxon>Tremellomycetes</taxon>
        <taxon>Tremellales</taxon>
        <taxon>Cryptococcaceae</taxon>
        <taxon>Kwoniella</taxon>
    </lineage>
</organism>
<feature type="region of interest" description="Disordered" evidence="1">
    <location>
        <begin position="71"/>
        <end position="337"/>
    </location>
</feature>
<evidence type="ECO:0000256" key="1">
    <source>
        <dbReference type="SAM" id="MobiDB-lite"/>
    </source>
</evidence>
<dbReference type="Proteomes" id="UP000092666">
    <property type="component" value="Unassembled WGS sequence"/>
</dbReference>
<feature type="compositionally biased region" description="Polar residues" evidence="1">
    <location>
        <begin position="565"/>
        <end position="575"/>
    </location>
</feature>
<feature type="region of interest" description="Disordered" evidence="1">
    <location>
        <begin position="958"/>
        <end position="1172"/>
    </location>
</feature>
<feature type="region of interest" description="Disordered" evidence="1">
    <location>
        <begin position="367"/>
        <end position="486"/>
    </location>
</feature>
<feature type="compositionally biased region" description="Basic and acidic residues" evidence="1">
    <location>
        <begin position="1095"/>
        <end position="1131"/>
    </location>
</feature>
<feature type="compositionally biased region" description="Polar residues" evidence="1">
    <location>
        <begin position="959"/>
        <end position="975"/>
    </location>
</feature>
<protein>
    <recommendedName>
        <fullName evidence="2">DNA replication checkpoint mediator MRC1 domain-containing protein</fullName>
    </recommendedName>
</protein>
<feature type="compositionally biased region" description="Acidic residues" evidence="1">
    <location>
        <begin position="1187"/>
        <end position="1198"/>
    </location>
</feature>
<feature type="region of interest" description="Disordered" evidence="1">
    <location>
        <begin position="1"/>
        <end position="54"/>
    </location>
</feature>
<dbReference type="InterPro" id="IPR018564">
    <property type="entry name" value="Repl_chkpnt_MRC1_dom"/>
</dbReference>
<sequence>MSTSSLLQSAASSDTLELHPPRPAPRRTYGRARPASPPPAEALSSLATSAQSDELIDRWSKSNKSFNDIMSNLDAASSDQADEVDEEEVRREMERMRRQRRGERATDVADPRTPLIETQASSTSRVSRDTLFPPKPRSSALFGSSSLTSIPTAQASSPLRSSPPVRSPSPRPTGHAPLQAQSSETAEETMWPVRKSGLSGKPKRIVMSDDDDDEEDDLPPFPQENDRSPSPDHVSTTERGSSPSPHRESSLLHGQGEADEEEDRQDISDYINELAVEEEQEEARKAEEAISRSSPFEGLKDLFEDEDNETPQDETKKKGRVSRGLNKHDRDLVNKDIARAAREKPVYVSRPSPERMPISAWLNQANIAVKAPEPRPRPSGHPGQLQLQARATSASPLQPVSIDADEISAFTPSSAPREPLTGNSKPSVANMLSSPTPVNRKGKGKSNVVVPGTSDAAEEGDTENQDIGSFLAEETQREDAEQAHQKMLQKMLQEKQRRLLEFKLKQLHARAPPAKLHLGPAKSGSDDELDFEQEEVTPKKEVKQIVQAVKTGRGGAKGVLFKDSAQPSVSRQRQMILQRAGKSARSRHPEEVSETYIDIAGKAFKHSDQKQMNAGSKPVGQKQGRDTALTPQAVDAYIKQSHQRQVAAIQRKKEEDYGRTRRLPQRVEQEVEVIVEASKPEAEDASDEEAEDGDYVPDEEGEEGDERMVWSGEEAEEDPDQEEAEGEEDGMLEVGEGSAKENEPVPSGPPAEDEDEEGLPSFKRKPRASRRAIDSDDEDSLPRPQAKSSPVQRTPLREVPTPQPQATLRDAGEDGFGEIDFGGFGSGGGGSPGFSQLFGATQAGDDGAVQDAFAAMRAQEPIGLLPMNAALPSVDISRTQIDRDNALIAAELEDAAMDRMHEAEAPKKQYINERGLFTQTKPATLQVSATQLSDDEDSQSPRDRRQLAGASSLLFAKGLNSTPLGKTPSPTQAGSTMIDAQEGRLPVGSPSPTQTQEESFSRLRRRQSDPEQDSISLSPTQPANAFQRLMAGSRQPVGVFNGQKKKLKSKMVDEQAEESDEDNGWGRMGDEDEEDEEGDDGYVEGLVDDQAIDEEEKRRQDEAAAEKNREIQMADDAKREAEARKITEGDYRRKKRGVDFYSDDEDDEDGKRKRWSKKQRRKRQLDNEDGLVRLPGEQNVFVKAYEEDLDSDDEDIEETPLSPGLDRQRRVYQDVIADDAAVEEDDGPRQPALTFRQTLDMVKQRAAMNRGKTTAEIEAEDAIDRDDDIAADPSFAASRTRRNTFVDEPEDMEMDEAAHSGFSISRSASRSMSNIAAAADGDGDGENAVNSRKASKSGRSLASYASYVQEESQANRRAAGGASGVSVVRQASTGGSGNSNGRMGPPDRPAPVPHPHRQSTASSTSSGSILLSKGSGFA</sequence>
<reference evidence="4" key="2">
    <citation type="submission" date="2013-12" db="EMBL/GenBank/DDBJ databases">
        <title>Evolution of pathogenesis and genome organization in the Tremellales.</title>
        <authorList>
            <person name="Cuomo C."/>
            <person name="Litvintseva A."/>
            <person name="Heitman J."/>
            <person name="Chen Y."/>
            <person name="Sun S."/>
            <person name="Springer D."/>
            <person name="Dromer F."/>
            <person name="Young S."/>
            <person name="Zeng Q."/>
            <person name="Chapman S."/>
            <person name="Gujja S."/>
            <person name="Saif S."/>
            <person name="Birren B."/>
        </authorList>
    </citation>
    <scope>NUCLEOTIDE SEQUENCE [LARGE SCALE GENOMIC DNA]</scope>
    <source>
        <strain evidence="4">BCC8398</strain>
    </source>
</reference>
<dbReference type="EMBL" id="KI669512">
    <property type="protein sequence ID" value="OCF31887.1"/>
    <property type="molecule type" value="Genomic_DNA"/>
</dbReference>
<feature type="compositionally biased region" description="Polar residues" evidence="1">
    <location>
        <begin position="1013"/>
        <end position="1024"/>
    </location>
</feature>
<feature type="compositionally biased region" description="Acidic residues" evidence="1">
    <location>
        <begin position="1054"/>
        <end position="1063"/>
    </location>
</feature>
<feature type="compositionally biased region" description="Acidic residues" evidence="1">
    <location>
        <begin position="1257"/>
        <end position="1270"/>
    </location>
</feature>
<feature type="compositionally biased region" description="Acidic residues" evidence="1">
    <location>
        <begin position="526"/>
        <end position="535"/>
    </location>
</feature>